<feature type="compositionally biased region" description="Polar residues" evidence="1">
    <location>
        <begin position="276"/>
        <end position="288"/>
    </location>
</feature>
<protein>
    <submittedName>
        <fullName evidence="2">Uncharacterized protein</fullName>
    </submittedName>
</protein>
<dbReference type="EMBL" id="CP111015">
    <property type="protein sequence ID" value="WAR02359.1"/>
    <property type="molecule type" value="Genomic_DNA"/>
</dbReference>
<name>A0ABY7E1R1_MYAAR</name>
<feature type="region of interest" description="Disordered" evidence="1">
    <location>
        <begin position="204"/>
        <end position="404"/>
    </location>
</feature>
<feature type="compositionally biased region" description="Polar residues" evidence="1">
    <location>
        <begin position="261"/>
        <end position="270"/>
    </location>
</feature>
<keyword evidence="3" id="KW-1185">Reference proteome</keyword>
<dbReference type="Proteomes" id="UP001164746">
    <property type="component" value="Chromosome 4"/>
</dbReference>
<proteinExistence type="predicted"/>
<evidence type="ECO:0000313" key="3">
    <source>
        <dbReference type="Proteomes" id="UP001164746"/>
    </source>
</evidence>
<feature type="compositionally biased region" description="Basic and acidic residues" evidence="1">
    <location>
        <begin position="237"/>
        <end position="246"/>
    </location>
</feature>
<organism evidence="2 3">
    <name type="scientific">Mya arenaria</name>
    <name type="common">Soft-shell clam</name>
    <dbReference type="NCBI Taxonomy" id="6604"/>
    <lineage>
        <taxon>Eukaryota</taxon>
        <taxon>Metazoa</taxon>
        <taxon>Spiralia</taxon>
        <taxon>Lophotrochozoa</taxon>
        <taxon>Mollusca</taxon>
        <taxon>Bivalvia</taxon>
        <taxon>Autobranchia</taxon>
        <taxon>Heteroconchia</taxon>
        <taxon>Euheterodonta</taxon>
        <taxon>Imparidentia</taxon>
        <taxon>Neoheterodontei</taxon>
        <taxon>Myida</taxon>
        <taxon>Myoidea</taxon>
        <taxon>Myidae</taxon>
        <taxon>Mya</taxon>
    </lineage>
</organism>
<feature type="compositionally biased region" description="Basic and acidic residues" evidence="1">
    <location>
        <begin position="363"/>
        <end position="374"/>
    </location>
</feature>
<dbReference type="InterPro" id="IPR027267">
    <property type="entry name" value="AH/BAR_dom_sf"/>
</dbReference>
<dbReference type="Gene3D" id="1.20.1270.60">
    <property type="entry name" value="Arfaptin homology (AH) domain/BAR domain"/>
    <property type="match status" value="1"/>
</dbReference>
<feature type="compositionally biased region" description="Low complexity" evidence="1">
    <location>
        <begin position="289"/>
        <end position="298"/>
    </location>
</feature>
<evidence type="ECO:0000313" key="2">
    <source>
        <dbReference type="EMBL" id="WAR02359.1"/>
    </source>
</evidence>
<feature type="compositionally biased region" description="Polar residues" evidence="1">
    <location>
        <begin position="303"/>
        <end position="321"/>
    </location>
</feature>
<feature type="compositionally biased region" description="Pro residues" evidence="1">
    <location>
        <begin position="207"/>
        <end position="218"/>
    </location>
</feature>
<sequence>MDKASRALRRSGAKLMSLGTAHGALNILLADLKEVKMGAKTFMEAQHQAAQDMMKWAVTEENRAVKDVISNIADLYLMWTDVQKNFMGYLKEYRQVFEMVLEGEKHVAQARDNHRASSSELRLLESRVEMAIQSKNLADVEVSERIRENEAVKLIRLKEGLLKMSDSYIEMAYKANIIFGAQKNVALQLPDVHGQELEHIQYSVTADPPPPYTPPEPSQPAGGRPDSPEQGRGTQGLDRRGSRDTPSRPCHPPAKPRHSFPQESMTNRPSSGEIRTANSTSDQDLPTYSSSQNNSNQQPVLMHSTSEVIVRSSSGPNIANSDNEDVTQRGRTVSDTIVHTNTVRIVRESESPRASGRSSPVVGERREAIEHEGPDTPGAKLYPDIGATNDDQPDKTRPVPTPRT</sequence>
<reference evidence="2" key="1">
    <citation type="submission" date="2022-11" db="EMBL/GenBank/DDBJ databases">
        <title>Centuries of genome instability and evolution in soft-shell clam transmissible cancer (bioRxiv).</title>
        <authorList>
            <person name="Hart S.F.M."/>
            <person name="Yonemitsu M.A."/>
            <person name="Giersch R.M."/>
            <person name="Beal B.F."/>
            <person name="Arriagada G."/>
            <person name="Davis B.W."/>
            <person name="Ostrander E.A."/>
            <person name="Goff S.P."/>
            <person name="Metzger M.J."/>
        </authorList>
    </citation>
    <scope>NUCLEOTIDE SEQUENCE</scope>
    <source>
        <strain evidence="2">MELC-2E11</strain>
        <tissue evidence="2">Siphon/mantle</tissue>
    </source>
</reference>
<evidence type="ECO:0000256" key="1">
    <source>
        <dbReference type="SAM" id="MobiDB-lite"/>
    </source>
</evidence>
<gene>
    <name evidence="2" type="ORF">MAR_008917</name>
</gene>
<accession>A0ABY7E1R1</accession>
<feature type="compositionally biased region" description="Polar residues" evidence="1">
    <location>
        <begin position="329"/>
        <end position="343"/>
    </location>
</feature>